<dbReference type="Gene3D" id="3.40.50.150">
    <property type="entry name" value="Vaccinia Virus protein VP39"/>
    <property type="match status" value="1"/>
</dbReference>
<dbReference type="EMBL" id="JAULSN010000003">
    <property type="protein sequence ID" value="KAK3376146.1"/>
    <property type="molecule type" value="Genomic_DNA"/>
</dbReference>
<dbReference type="InterPro" id="IPR029063">
    <property type="entry name" value="SAM-dependent_MTases_sf"/>
</dbReference>
<reference evidence="2" key="1">
    <citation type="journal article" date="2023" name="Mol. Phylogenet. Evol.">
        <title>Genome-scale phylogeny and comparative genomics of the fungal order Sordariales.</title>
        <authorList>
            <person name="Hensen N."/>
            <person name="Bonometti L."/>
            <person name="Westerberg I."/>
            <person name="Brannstrom I.O."/>
            <person name="Guillou S."/>
            <person name="Cros-Aarteil S."/>
            <person name="Calhoun S."/>
            <person name="Haridas S."/>
            <person name="Kuo A."/>
            <person name="Mondo S."/>
            <person name="Pangilinan J."/>
            <person name="Riley R."/>
            <person name="LaButti K."/>
            <person name="Andreopoulos B."/>
            <person name="Lipzen A."/>
            <person name="Chen C."/>
            <person name="Yan M."/>
            <person name="Daum C."/>
            <person name="Ng V."/>
            <person name="Clum A."/>
            <person name="Steindorff A."/>
            <person name="Ohm R.A."/>
            <person name="Martin F."/>
            <person name="Silar P."/>
            <person name="Natvig D.O."/>
            <person name="Lalanne C."/>
            <person name="Gautier V."/>
            <person name="Ament-Velasquez S.L."/>
            <person name="Kruys A."/>
            <person name="Hutchinson M.I."/>
            <person name="Powell A.J."/>
            <person name="Barry K."/>
            <person name="Miller A.N."/>
            <person name="Grigoriev I.V."/>
            <person name="Debuchy R."/>
            <person name="Gladieux P."/>
            <person name="Hiltunen Thoren M."/>
            <person name="Johannesson H."/>
        </authorList>
    </citation>
    <scope>NUCLEOTIDE SEQUENCE</scope>
    <source>
        <strain evidence="2">CBS 958.72</strain>
    </source>
</reference>
<evidence type="ECO:0000313" key="2">
    <source>
        <dbReference type="EMBL" id="KAK3376146.1"/>
    </source>
</evidence>
<dbReference type="Pfam" id="PF13489">
    <property type="entry name" value="Methyltransf_23"/>
    <property type="match status" value="1"/>
</dbReference>
<name>A0AAE0KGK9_9PEZI</name>
<dbReference type="Proteomes" id="UP001287356">
    <property type="component" value="Unassembled WGS sequence"/>
</dbReference>
<evidence type="ECO:0000256" key="1">
    <source>
        <dbReference type="SAM" id="MobiDB-lite"/>
    </source>
</evidence>
<proteinExistence type="predicted"/>
<feature type="region of interest" description="Disordered" evidence="1">
    <location>
        <begin position="1"/>
        <end position="76"/>
    </location>
</feature>
<accession>A0AAE0KGK9</accession>
<dbReference type="AlphaFoldDB" id="A0AAE0KGK9"/>
<feature type="compositionally biased region" description="Low complexity" evidence="1">
    <location>
        <begin position="62"/>
        <end position="72"/>
    </location>
</feature>
<sequence>MARQLTNVDRGYYLEGGPSREPSQIRESQKESEESPDDLTPPRQVDDEDYGVDEALGDMDWPSSEPSSTTTSDDQLIQEHGRTYQSYKPESVWAVEFATAPPEVHVTGIRPHAPPNCSFHVAGSEDAWHFTTSPFDYVHARFITMAFSDIPRVFASAFAAMAPGGAIEFQDYFIPLQCADGSLARTAVARWNELVVAGAARVGKSRVAAARYLRQMLDAGFVDVAERCFALPGNLWPRGAGAMQLANQLGGLHGMSMRIFIQALGMAVDEVERFLADVARELQDRNIYFYYIFNAG</sequence>
<evidence type="ECO:0000313" key="3">
    <source>
        <dbReference type="Proteomes" id="UP001287356"/>
    </source>
</evidence>
<keyword evidence="3" id="KW-1185">Reference proteome</keyword>
<feature type="compositionally biased region" description="Basic and acidic residues" evidence="1">
    <location>
        <begin position="23"/>
        <end position="33"/>
    </location>
</feature>
<protein>
    <submittedName>
        <fullName evidence="2">Uncharacterized protein</fullName>
    </submittedName>
</protein>
<dbReference type="SUPFAM" id="SSF53335">
    <property type="entry name" value="S-adenosyl-L-methionine-dependent methyltransferases"/>
    <property type="match status" value="1"/>
</dbReference>
<reference evidence="2" key="2">
    <citation type="submission" date="2023-06" db="EMBL/GenBank/DDBJ databases">
        <authorList>
            <consortium name="Lawrence Berkeley National Laboratory"/>
            <person name="Haridas S."/>
            <person name="Hensen N."/>
            <person name="Bonometti L."/>
            <person name="Westerberg I."/>
            <person name="Brannstrom I.O."/>
            <person name="Guillou S."/>
            <person name="Cros-Aarteil S."/>
            <person name="Calhoun S."/>
            <person name="Kuo A."/>
            <person name="Mondo S."/>
            <person name="Pangilinan J."/>
            <person name="Riley R."/>
            <person name="Labutti K."/>
            <person name="Andreopoulos B."/>
            <person name="Lipzen A."/>
            <person name="Chen C."/>
            <person name="Yanf M."/>
            <person name="Daum C."/>
            <person name="Ng V."/>
            <person name="Clum A."/>
            <person name="Steindorff A."/>
            <person name="Ohm R."/>
            <person name="Martin F."/>
            <person name="Silar P."/>
            <person name="Natvig D."/>
            <person name="Lalanne C."/>
            <person name="Gautier V."/>
            <person name="Ament-Velasquez S.L."/>
            <person name="Kruys A."/>
            <person name="Hutchinson M.I."/>
            <person name="Powell A.J."/>
            <person name="Barry K."/>
            <person name="Miller A.N."/>
            <person name="Grigoriev I.V."/>
            <person name="Debuchy R."/>
            <person name="Gladieux P."/>
            <person name="Thoren M.H."/>
            <person name="Johannesson H."/>
        </authorList>
    </citation>
    <scope>NUCLEOTIDE SEQUENCE</scope>
    <source>
        <strain evidence="2">CBS 958.72</strain>
    </source>
</reference>
<comment type="caution">
    <text evidence="2">The sequence shown here is derived from an EMBL/GenBank/DDBJ whole genome shotgun (WGS) entry which is preliminary data.</text>
</comment>
<gene>
    <name evidence="2" type="ORF">B0T24DRAFT_677039</name>
</gene>
<feature type="compositionally biased region" description="Acidic residues" evidence="1">
    <location>
        <begin position="46"/>
        <end position="57"/>
    </location>
</feature>
<organism evidence="2 3">
    <name type="scientific">Lasiosphaeria ovina</name>
    <dbReference type="NCBI Taxonomy" id="92902"/>
    <lineage>
        <taxon>Eukaryota</taxon>
        <taxon>Fungi</taxon>
        <taxon>Dikarya</taxon>
        <taxon>Ascomycota</taxon>
        <taxon>Pezizomycotina</taxon>
        <taxon>Sordariomycetes</taxon>
        <taxon>Sordariomycetidae</taxon>
        <taxon>Sordariales</taxon>
        <taxon>Lasiosphaeriaceae</taxon>
        <taxon>Lasiosphaeria</taxon>
    </lineage>
</organism>